<accession>A0A2I1FWQ5</accession>
<evidence type="ECO:0000313" key="2">
    <source>
        <dbReference type="EMBL" id="PKY38810.1"/>
    </source>
</evidence>
<reference evidence="2 3" key="1">
    <citation type="submission" date="2015-10" db="EMBL/GenBank/DDBJ databases">
        <title>Genome analyses suggest a sexual origin of heterokaryosis in a supposedly ancient asexual fungus.</title>
        <authorList>
            <person name="Ropars J."/>
            <person name="Sedzielewska K."/>
            <person name="Noel J."/>
            <person name="Charron P."/>
            <person name="Farinelli L."/>
            <person name="Marton T."/>
            <person name="Kruger M."/>
            <person name="Pelin A."/>
            <person name="Brachmann A."/>
            <person name="Corradi N."/>
        </authorList>
    </citation>
    <scope>NUCLEOTIDE SEQUENCE [LARGE SCALE GENOMIC DNA]</scope>
    <source>
        <strain evidence="2 3">A4</strain>
    </source>
</reference>
<name>A0A2I1FWQ5_9GLOM</name>
<comment type="caution">
    <text evidence="2">The sequence shown here is derived from an EMBL/GenBank/DDBJ whole genome shotgun (WGS) entry which is preliminary data.</text>
</comment>
<dbReference type="EMBL" id="LLXI01000041">
    <property type="protein sequence ID" value="PKY38810.1"/>
    <property type="molecule type" value="Genomic_DNA"/>
</dbReference>
<keyword evidence="3" id="KW-1185">Reference proteome</keyword>
<dbReference type="VEuPathDB" id="FungiDB:FUN_005567"/>
<protein>
    <recommendedName>
        <fullName evidence="4">HTH CENPB-type domain-containing protein</fullName>
    </recommendedName>
</protein>
<proteinExistence type="predicted"/>
<evidence type="ECO:0008006" key="4">
    <source>
        <dbReference type="Google" id="ProtNLM"/>
    </source>
</evidence>
<gene>
    <name evidence="2" type="ORF">RhiirA4_451878</name>
</gene>
<organism evidence="2 3">
    <name type="scientific">Rhizophagus irregularis</name>
    <dbReference type="NCBI Taxonomy" id="588596"/>
    <lineage>
        <taxon>Eukaryota</taxon>
        <taxon>Fungi</taxon>
        <taxon>Fungi incertae sedis</taxon>
        <taxon>Mucoromycota</taxon>
        <taxon>Glomeromycotina</taxon>
        <taxon>Glomeromycetes</taxon>
        <taxon>Glomerales</taxon>
        <taxon>Glomeraceae</taxon>
        <taxon>Rhizophagus</taxon>
    </lineage>
</organism>
<sequence length="118" mass="13908">MPKIQQQEEKLKSAKGKNRHIGAGRKARFPEAEESLKTWVLEFRMDGIAVTPNMVKFHMKEILIKQFAHIQMVEIKHWFYGFLKGVDKQMPKNLPSEIYCIDASKRISGMKTWFNKVW</sequence>
<feature type="region of interest" description="Disordered" evidence="1">
    <location>
        <begin position="1"/>
        <end position="24"/>
    </location>
</feature>
<evidence type="ECO:0000313" key="3">
    <source>
        <dbReference type="Proteomes" id="UP000234323"/>
    </source>
</evidence>
<dbReference type="VEuPathDB" id="FungiDB:RhiirA1_467824"/>
<evidence type="ECO:0000256" key="1">
    <source>
        <dbReference type="SAM" id="MobiDB-lite"/>
    </source>
</evidence>
<feature type="compositionally biased region" description="Basic and acidic residues" evidence="1">
    <location>
        <begin position="1"/>
        <end position="12"/>
    </location>
</feature>
<dbReference type="AlphaFoldDB" id="A0A2I1FWQ5"/>
<feature type="compositionally biased region" description="Basic residues" evidence="1">
    <location>
        <begin position="13"/>
        <end position="24"/>
    </location>
</feature>
<dbReference type="Proteomes" id="UP000234323">
    <property type="component" value="Unassembled WGS sequence"/>
</dbReference>